<dbReference type="Proteomes" id="UP000500953">
    <property type="component" value="Chromosome"/>
</dbReference>
<sequence>MFGMNAWVLRATVLGALTVILRTVLGFAMIYWPTNGSWMRVLCLIVLLAAVIAWGLLDGRTDRRTNPDPERGSTDLTMRWLKAAIAGGLAAGILAWLLDFIPTFDLGDNGLGFELTAGASFIILLIFIPAMLGVTIGRFLVTREAKKTSEAPPEPAATPA</sequence>
<keyword evidence="1" id="KW-0812">Transmembrane</keyword>
<feature type="transmembrane region" description="Helical" evidence="1">
    <location>
        <begin position="7"/>
        <end position="32"/>
    </location>
</feature>
<gene>
    <name evidence="2" type="ORF">F6W96_23385</name>
</gene>
<dbReference type="NCBIfam" id="NF037996">
    <property type="entry name" value="B-4DMT"/>
    <property type="match status" value="1"/>
</dbReference>
<protein>
    <recommendedName>
        <fullName evidence="4">B-4DMT family transporter</fullName>
    </recommendedName>
</protein>
<evidence type="ECO:0008006" key="4">
    <source>
        <dbReference type="Google" id="ProtNLM"/>
    </source>
</evidence>
<reference evidence="2 3" key="1">
    <citation type="journal article" date="2019" name="ACS Chem. Biol.">
        <title>Identification and Mobilization of a Cryptic Antibiotic Biosynthesis Gene Locus from a Human-Pathogenic Nocardia Isolate.</title>
        <authorList>
            <person name="Herisse M."/>
            <person name="Ishida K."/>
            <person name="Porter J.L."/>
            <person name="Howden B."/>
            <person name="Hertweck C."/>
            <person name="Stinear T.P."/>
            <person name="Pidot S.J."/>
        </authorList>
    </citation>
    <scope>NUCLEOTIDE SEQUENCE [LARGE SCALE GENOMIC DNA]</scope>
    <source>
        <strain evidence="2 3">AUSMDU00012715</strain>
    </source>
</reference>
<name>A0A6G9Z6M7_9NOCA</name>
<keyword evidence="1" id="KW-1133">Transmembrane helix</keyword>
<feature type="transmembrane region" description="Helical" evidence="1">
    <location>
        <begin position="78"/>
        <end position="98"/>
    </location>
</feature>
<evidence type="ECO:0000313" key="2">
    <source>
        <dbReference type="EMBL" id="QIS20816.1"/>
    </source>
</evidence>
<dbReference type="AlphaFoldDB" id="A0A6G9Z6M7"/>
<organism evidence="2 3">
    <name type="scientific">Nocardia terpenica</name>
    <dbReference type="NCBI Taxonomy" id="455432"/>
    <lineage>
        <taxon>Bacteria</taxon>
        <taxon>Bacillati</taxon>
        <taxon>Actinomycetota</taxon>
        <taxon>Actinomycetes</taxon>
        <taxon>Mycobacteriales</taxon>
        <taxon>Nocardiaceae</taxon>
        <taxon>Nocardia</taxon>
    </lineage>
</organism>
<feature type="transmembrane region" description="Helical" evidence="1">
    <location>
        <begin position="38"/>
        <end position="57"/>
    </location>
</feature>
<evidence type="ECO:0000313" key="3">
    <source>
        <dbReference type="Proteomes" id="UP000500953"/>
    </source>
</evidence>
<dbReference type="EMBL" id="CP046173">
    <property type="protein sequence ID" value="QIS20816.1"/>
    <property type="molecule type" value="Genomic_DNA"/>
</dbReference>
<accession>A0A6G9Z6M7</accession>
<proteinExistence type="predicted"/>
<keyword evidence="1" id="KW-0472">Membrane</keyword>
<feature type="transmembrane region" description="Helical" evidence="1">
    <location>
        <begin position="118"/>
        <end position="141"/>
    </location>
</feature>
<evidence type="ECO:0000256" key="1">
    <source>
        <dbReference type="SAM" id="Phobius"/>
    </source>
</evidence>
<dbReference type="InterPro" id="IPR047958">
    <property type="entry name" value="B-4DMT-like"/>
</dbReference>